<proteinExistence type="predicted"/>
<gene>
    <name evidence="1" type="ORF">Goari_006255</name>
</gene>
<name>A0A7J8XME6_GOSAI</name>
<feature type="non-terminal residue" evidence="1">
    <location>
        <position position="21"/>
    </location>
</feature>
<reference evidence="1 2" key="1">
    <citation type="journal article" date="2019" name="Genome Biol. Evol.">
        <title>Insights into the evolution of the New World diploid cottons (Gossypium, subgenus Houzingenia) based on genome sequencing.</title>
        <authorList>
            <person name="Grover C.E."/>
            <person name="Arick M.A. 2nd"/>
            <person name="Thrash A."/>
            <person name="Conover J.L."/>
            <person name="Sanders W.S."/>
            <person name="Peterson D.G."/>
            <person name="Frelichowski J.E."/>
            <person name="Scheffler J.A."/>
            <person name="Scheffler B.E."/>
            <person name="Wendel J.F."/>
        </authorList>
    </citation>
    <scope>NUCLEOTIDE SEQUENCE [LARGE SCALE GENOMIC DNA]</scope>
    <source>
        <strain evidence="1">185</strain>
        <tissue evidence="1">Leaf</tissue>
    </source>
</reference>
<dbReference type="Proteomes" id="UP000593577">
    <property type="component" value="Unassembled WGS sequence"/>
</dbReference>
<keyword evidence="2" id="KW-1185">Reference proteome</keyword>
<sequence>MRRGDHIGIGTQRKLGHLLLG</sequence>
<organism evidence="1 2">
    <name type="scientific">Gossypium aridum</name>
    <name type="common">American cotton</name>
    <name type="synonym">Erioxylum aridum</name>
    <dbReference type="NCBI Taxonomy" id="34290"/>
    <lineage>
        <taxon>Eukaryota</taxon>
        <taxon>Viridiplantae</taxon>
        <taxon>Streptophyta</taxon>
        <taxon>Embryophyta</taxon>
        <taxon>Tracheophyta</taxon>
        <taxon>Spermatophyta</taxon>
        <taxon>Magnoliopsida</taxon>
        <taxon>eudicotyledons</taxon>
        <taxon>Gunneridae</taxon>
        <taxon>Pentapetalae</taxon>
        <taxon>rosids</taxon>
        <taxon>malvids</taxon>
        <taxon>Malvales</taxon>
        <taxon>Malvaceae</taxon>
        <taxon>Malvoideae</taxon>
        <taxon>Gossypium</taxon>
    </lineage>
</organism>
<evidence type="ECO:0000313" key="1">
    <source>
        <dbReference type="EMBL" id="MBA0688468.1"/>
    </source>
</evidence>
<dbReference type="EMBL" id="JABFAA010000008">
    <property type="protein sequence ID" value="MBA0688468.1"/>
    <property type="molecule type" value="Genomic_DNA"/>
</dbReference>
<evidence type="ECO:0000313" key="2">
    <source>
        <dbReference type="Proteomes" id="UP000593577"/>
    </source>
</evidence>
<accession>A0A7J8XME6</accession>
<comment type="caution">
    <text evidence="1">The sequence shown here is derived from an EMBL/GenBank/DDBJ whole genome shotgun (WGS) entry which is preliminary data.</text>
</comment>
<protein>
    <submittedName>
        <fullName evidence="1">Uncharacterized protein</fullName>
    </submittedName>
</protein>
<dbReference type="AlphaFoldDB" id="A0A7J8XME6"/>